<evidence type="ECO:0000256" key="9">
    <source>
        <dbReference type="ARBA" id="ARBA00023002"/>
    </source>
</evidence>
<keyword evidence="7 15" id="KW-0949">S-adenosyl-L-methionine</keyword>
<evidence type="ECO:0000313" key="18">
    <source>
        <dbReference type="Proteomes" id="UP001595386"/>
    </source>
</evidence>
<evidence type="ECO:0000256" key="7">
    <source>
        <dbReference type="ARBA" id="ARBA00022691"/>
    </source>
</evidence>
<keyword evidence="6 15" id="KW-0963">Cytoplasm</keyword>
<keyword evidence="12 15" id="KW-0627">Porphyrin biosynthesis</keyword>
<sequence length="438" mass="48547">MPFHNHDGSHYLTSPDRLTSGYGPAALTRALTEHPAGAPLAIHVHLPFCRQACRFCASLRVPSRDNRQAEPYLTRLDREMVLISRLLNAHPPVQRLHWGGGAPAFLSLNQMGDLFDRLDARFGLSNARERDFSIEIDPREANVFTLRHLQALGFNRLSLGVQELDPRVQKAINRIQPRVLTESLVDEAERLGFHSLNLDLIVGLPLQTPEGFGETLDQVIAMAPARITLRRYAHLPRRYRPQREIHTKDLPEAAAQLAIMREARDRLAAAGYVPLGLGQFARADDSLALALEEGRLARDLQGYTPYPPVDQIGLGVAAISRVGDTITRNAMTLTDYETALDASRLPAEVGHRLDATQRMRRDAIESLACRHELDLTALSKAHGRDAAEAMAHALQRLTPLCQAGLLERRGECLRVTPEGVCSLARLLDVFASRASPMS</sequence>
<dbReference type="InterPro" id="IPR034505">
    <property type="entry name" value="Coproporphyrinogen-III_oxidase"/>
</dbReference>
<protein>
    <recommendedName>
        <fullName evidence="15">Coproporphyrinogen-III oxidase</fullName>
        <ecNumber evidence="15">1.3.98.3</ecNumber>
    </recommendedName>
</protein>
<accession>A0ABV7B151</accession>
<evidence type="ECO:0000256" key="12">
    <source>
        <dbReference type="ARBA" id="ARBA00023244"/>
    </source>
</evidence>
<comment type="pathway">
    <text evidence="2 15">Porphyrin-containing compound metabolism; protoporphyrin-IX biosynthesis; protoporphyrinogen-IX from coproporphyrinogen-III (AdoMet route): step 1/1.</text>
</comment>
<dbReference type="EC" id="1.3.98.3" evidence="15"/>
<dbReference type="Gene3D" id="3.80.30.20">
    <property type="entry name" value="tm_1862 like domain"/>
    <property type="match status" value="1"/>
</dbReference>
<evidence type="ECO:0000256" key="13">
    <source>
        <dbReference type="ARBA" id="ARBA00024295"/>
    </source>
</evidence>
<dbReference type="InterPro" id="IPR006638">
    <property type="entry name" value="Elp3/MiaA/NifB-like_rSAM"/>
</dbReference>
<dbReference type="Gene3D" id="1.10.10.920">
    <property type="match status" value="1"/>
</dbReference>
<evidence type="ECO:0000256" key="5">
    <source>
        <dbReference type="ARBA" id="ARBA00022485"/>
    </source>
</evidence>
<organism evidence="17 18">
    <name type="scientific">Halomonas tibetensis</name>
    <dbReference type="NCBI Taxonomy" id="2259590"/>
    <lineage>
        <taxon>Bacteria</taxon>
        <taxon>Pseudomonadati</taxon>
        <taxon>Pseudomonadota</taxon>
        <taxon>Gammaproteobacteria</taxon>
        <taxon>Oceanospirillales</taxon>
        <taxon>Halomonadaceae</taxon>
        <taxon>Halomonas</taxon>
    </lineage>
</organism>
<evidence type="ECO:0000313" key="17">
    <source>
        <dbReference type="EMBL" id="MFC2991187.1"/>
    </source>
</evidence>
<evidence type="ECO:0000256" key="15">
    <source>
        <dbReference type="PIRNR" id="PIRNR000167"/>
    </source>
</evidence>
<dbReference type="PIRSF" id="PIRSF000167">
    <property type="entry name" value="HemN"/>
    <property type="match status" value="1"/>
</dbReference>
<keyword evidence="9 15" id="KW-0560">Oxidoreductase</keyword>
<evidence type="ECO:0000256" key="3">
    <source>
        <dbReference type="ARBA" id="ARBA00005493"/>
    </source>
</evidence>
<dbReference type="InterPro" id="IPR058240">
    <property type="entry name" value="rSAM_sf"/>
</dbReference>
<dbReference type="PROSITE" id="PS51918">
    <property type="entry name" value="RADICAL_SAM"/>
    <property type="match status" value="1"/>
</dbReference>
<evidence type="ECO:0000256" key="4">
    <source>
        <dbReference type="ARBA" id="ARBA00011245"/>
    </source>
</evidence>
<comment type="catalytic activity">
    <reaction evidence="14 15">
        <text>coproporphyrinogen III + 2 S-adenosyl-L-methionine = protoporphyrinogen IX + 2 5'-deoxyadenosine + 2 L-methionine + 2 CO2</text>
        <dbReference type="Rhea" id="RHEA:15425"/>
        <dbReference type="ChEBI" id="CHEBI:16526"/>
        <dbReference type="ChEBI" id="CHEBI:17319"/>
        <dbReference type="ChEBI" id="CHEBI:57307"/>
        <dbReference type="ChEBI" id="CHEBI:57309"/>
        <dbReference type="ChEBI" id="CHEBI:57844"/>
        <dbReference type="ChEBI" id="CHEBI:59789"/>
        <dbReference type="EC" id="1.3.98.3"/>
    </reaction>
</comment>
<dbReference type="EMBL" id="JBHRSQ010000007">
    <property type="protein sequence ID" value="MFC2991187.1"/>
    <property type="molecule type" value="Genomic_DNA"/>
</dbReference>
<dbReference type="SUPFAM" id="SSF102114">
    <property type="entry name" value="Radical SAM enzymes"/>
    <property type="match status" value="1"/>
</dbReference>
<dbReference type="SMART" id="SM00729">
    <property type="entry name" value="Elp3"/>
    <property type="match status" value="1"/>
</dbReference>
<keyword evidence="5 15" id="KW-0004">4Fe-4S</keyword>
<feature type="domain" description="Radical SAM core" evidence="16">
    <location>
        <begin position="32"/>
        <end position="266"/>
    </location>
</feature>
<evidence type="ECO:0000256" key="10">
    <source>
        <dbReference type="ARBA" id="ARBA00023004"/>
    </source>
</evidence>
<evidence type="ECO:0000256" key="2">
    <source>
        <dbReference type="ARBA" id="ARBA00004785"/>
    </source>
</evidence>
<dbReference type="InterPro" id="IPR007197">
    <property type="entry name" value="rSAM"/>
</dbReference>
<keyword evidence="18" id="KW-1185">Reference proteome</keyword>
<comment type="subunit">
    <text evidence="4">Monomer.</text>
</comment>
<dbReference type="InterPro" id="IPR023404">
    <property type="entry name" value="rSAM_horseshoe"/>
</dbReference>
<comment type="subcellular location">
    <subcellularLocation>
        <location evidence="1 15">Cytoplasm</location>
    </subcellularLocation>
</comment>
<evidence type="ECO:0000256" key="11">
    <source>
        <dbReference type="ARBA" id="ARBA00023014"/>
    </source>
</evidence>
<proteinExistence type="inferred from homology"/>
<evidence type="ECO:0000259" key="16">
    <source>
        <dbReference type="PROSITE" id="PS51918"/>
    </source>
</evidence>
<dbReference type="Proteomes" id="UP001595386">
    <property type="component" value="Unassembled WGS sequence"/>
</dbReference>
<evidence type="ECO:0000256" key="14">
    <source>
        <dbReference type="ARBA" id="ARBA00048321"/>
    </source>
</evidence>
<dbReference type="Pfam" id="PF06969">
    <property type="entry name" value="HemN_C"/>
    <property type="match status" value="1"/>
</dbReference>
<keyword evidence="10 15" id="KW-0408">Iron</keyword>
<dbReference type="InterPro" id="IPR010723">
    <property type="entry name" value="HemN_C"/>
</dbReference>
<dbReference type="SFLD" id="SFLDS00029">
    <property type="entry name" value="Radical_SAM"/>
    <property type="match status" value="1"/>
</dbReference>
<comment type="cofactor">
    <cofactor evidence="15">
        <name>[4Fe-4S] cluster</name>
        <dbReference type="ChEBI" id="CHEBI:49883"/>
    </cofactor>
    <text evidence="15">Binds 1 [4Fe-4S] cluster. The cluster is coordinated with 3 cysteines and an exchangeable S-adenosyl-L-methionine.</text>
</comment>
<keyword evidence="11 15" id="KW-0411">Iron-sulfur</keyword>
<dbReference type="NCBIfam" id="TIGR00538">
    <property type="entry name" value="hemN"/>
    <property type="match status" value="1"/>
</dbReference>
<comment type="caution">
    <text evidence="17">The sequence shown here is derived from an EMBL/GenBank/DDBJ whole genome shotgun (WGS) entry which is preliminary data.</text>
</comment>
<evidence type="ECO:0000256" key="8">
    <source>
        <dbReference type="ARBA" id="ARBA00022723"/>
    </source>
</evidence>
<comment type="similarity">
    <text evidence="3 15">Belongs to the anaerobic coproporphyrinogen-III oxidase family.</text>
</comment>
<dbReference type="SFLD" id="SFLDG01065">
    <property type="entry name" value="anaerobic_coproporphyrinogen-I"/>
    <property type="match status" value="1"/>
</dbReference>
<keyword evidence="8 15" id="KW-0479">Metal-binding</keyword>
<evidence type="ECO:0000256" key="6">
    <source>
        <dbReference type="ARBA" id="ARBA00022490"/>
    </source>
</evidence>
<dbReference type="PANTHER" id="PTHR13932:SF6">
    <property type="entry name" value="OXYGEN-INDEPENDENT COPROPORPHYRINOGEN III OXIDASE"/>
    <property type="match status" value="1"/>
</dbReference>
<evidence type="ECO:0000256" key="1">
    <source>
        <dbReference type="ARBA" id="ARBA00004496"/>
    </source>
</evidence>
<comment type="function">
    <text evidence="13">Involved in the heme biosynthesis. Catalyzes the anaerobic oxidative decarboxylation of propionate groups of rings A and B of coproporphyrinogen III to yield the vinyl groups in protoporphyrinogen IX.</text>
</comment>
<dbReference type="PANTHER" id="PTHR13932">
    <property type="entry name" value="COPROPORPHYRINIGEN III OXIDASE"/>
    <property type="match status" value="1"/>
</dbReference>
<dbReference type="Pfam" id="PF04055">
    <property type="entry name" value="Radical_SAM"/>
    <property type="match status" value="1"/>
</dbReference>
<dbReference type="CDD" id="cd01335">
    <property type="entry name" value="Radical_SAM"/>
    <property type="match status" value="1"/>
</dbReference>
<dbReference type="InterPro" id="IPR004558">
    <property type="entry name" value="Coprogen_oxidase_HemN"/>
</dbReference>
<dbReference type="GO" id="GO:0051989">
    <property type="term" value="F:coproporphyrinogen dehydrogenase activity"/>
    <property type="evidence" value="ECO:0007669"/>
    <property type="project" value="UniProtKB-EC"/>
</dbReference>
<gene>
    <name evidence="17" type="primary">hemN</name>
    <name evidence="17" type="ORF">ACFODV_03975</name>
</gene>
<reference evidence="18" key="1">
    <citation type="journal article" date="2019" name="Int. J. Syst. Evol. Microbiol.">
        <title>The Global Catalogue of Microorganisms (GCM) 10K type strain sequencing project: providing services to taxonomists for standard genome sequencing and annotation.</title>
        <authorList>
            <consortium name="The Broad Institute Genomics Platform"/>
            <consortium name="The Broad Institute Genome Sequencing Center for Infectious Disease"/>
            <person name="Wu L."/>
            <person name="Ma J."/>
        </authorList>
    </citation>
    <scope>NUCLEOTIDE SEQUENCE [LARGE SCALE GENOMIC DNA]</scope>
    <source>
        <strain evidence="18">KCTC 52660</strain>
    </source>
</reference>
<dbReference type="RefSeq" id="WP_379754988.1">
    <property type="nucleotide sequence ID" value="NZ_JBHRSQ010000007.1"/>
</dbReference>
<name>A0ABV7B151_9GAMM</name>